<dbReference type="InterPro" id="IPR040442">
    <property type="entry name" value="Pyrv_kinase-like_dom_sf"/>
</dbReference>
<dbReference type="Gene3D" id="3.20.20.60">
    <property type="entry name" value="Phosphoenolpyruvate-binding domains"/>
    <property type="match status" value="1"/>
</dbReference>
<keyword evidence="2" id="KW-1185">Reference proteome</keyword>
<protein>
    <submittedName>
        <fullName evidence="1">Isocitrate lyase/phosphoenolpyruvate mutase family protein</fullName>
    </submittedName>
</protein>
<sequence length="275" mass="27818">MTASIASPADRFLALHRPGEPLLLPNAWDVGSARLFASLGFSALATTSSGFAATRGLLDGQVDREGVLAHAAELVSATSLPVSADLENCFAEDAAGVAETIRQAAAVGLAGASIEDFTGDRDAPIYPLDVARDRVAAAAEVSRSAGSRLVLTARAENHLYGQGGLDDTIRRLQTFAEVGADVVYAPGLTDLSDIRRVVSEVGVPVNVLTRGGGPTVAELAGAGVARISVGGALAIVGLAAVAEAARELLEQGTVGFTERAQEGAAVAQAAFGDGS</sequence>
<reference evidence="1" key="1">
    <citation type="submission" date="2022-06" db="EMBL/GenBank/DDBJ databases">
        <title>Ornithinimicrobium HY1793.</title>
        <authorList>
            <person name="Huang Y."/>
        </authorList>
    </citation>
    <scope>NUCLEOTIDE SEQUENCE</scope>
    <source>
        <strain evidence="1">HY1793</strain>
    </source>
</reference>
<dbReference type="PANTHER" id="PTHR42905">
    <property type="entry name" value="PHOSPHOENOLPYRUVATE CARBOXYLASE"/>
    <property type="match status" value="1"/>
</dbReference>
<gene>
    <name evidence="1" type="ORF">NF556_09790</name>
</gene>
<keyword evidence="1" id="KW-0456">Lyase</keyword>
<dbReference type="CDD" id="cd00377">
    <property type="entry name" value="ICL_PEPM"/>
    <property type="match status" value="1"/>
</dbReference>
<dbReference type="Pfam" id="PF13714">
    <property type="entry name" value="PEP_mutase"/>
    <property type="match status" value="1"/>
</dbReference>
<dbReference type="EMBL" id="CP099489">
    <property type="protein sequence ID" value="USQ81907.1"/>
    <property type="molecule type" value="Genomic_DNA"/>
</dbReference>
<organism evidence="1 2">
    <name type="scientific">Ornithinimicrobium faecis</name>
    <dbReference type="NCBI Taxonomy" id="2934158"/>
    <lineage>
        <taxon>Bacteria</taxon>
        <taxon>Bacillati</taxon>
        <taxon>Actinomycetota</taxon>
        <taxon>Actinomycetes</taxon>
        <taxon>Micrococcales</taxon>
        <taxon>Ornithinimicrobiaceae</taxon>
        <taxon>Ornithinimicrobium</taxon>
    </lineage>
</organism>
<dbReference type="RefSeq" id="WP_252595443.1">
    <property type="nucleotide sequence ID" value="NZ_CP099489.1"/>
</dbReference>
<proteinExistence type="predicted"/>
<dbReference type="Proteomes" id="UP001056455">
    <property type="component" value="Chromosome"/>
</dbReference>
<evidence type="ECO:0000313" key="1">
    <source>
        <dbReference type="EMBL" id="USQ81907.1"/>
    </source>
</evidence>
<evidence type="ECO:0000313" key="2">
    <source>
        <dbReference type="Proteomes" id="UP001056455"/>
    </source>
</evidence>
<dbReference type="SUPFAM" id="SSF51621">
    <property type="entry name" value="Phosphoenolpyruvate/pyruvate domain"/>
    <property type="match status" value="1"/>
</dbReference>
<accession>A0ABY4YYR9</accession>
<dbReference type="InterPro" id="IPR015813">
    <property type="entry name" value="Pyrv/PenolPyrv_kinase-like_dom"/>
</dbReference>
<dbReference type="InterPro" id="IPR039556">
    <property type="entry name" value="ICL/PEPM"/>
</dbReference>
<dbReference type="GO" id="GO:0016829">
    <property type="term" value="F:lyase activity"/>
    <property type="evidence" value="ECO:0007669"/>
    <property type="project" value="UniProtKB-KW"/>
</dbReference>
<name>A0ABY4YYR9_9MICO</name>
<dbReference type="PANTHER" id="PTHR42905:SF16">
    <property type="entry name" value="CARBOXYPHOSPHONOENOLPYRUVATE PHOSPHONOMUTASE-LIKE PROTEIN (AFU_ORTHOLOGUE AFUA_5G07230)"/>
    <property type="match status" value="1"/>
</dbReference>